<name>A0AAE0Y3U5_9GAST</name>
<sequence>MLCGELEVRAHGADVETMTTDIYDGVLRPFMRGHRPKDAAIEVREQFKNYFISPAVKWQMEACFGHAIRT</sequence>
<proteinExistence type="predicted"/>
<dbReference type="EMBL" id="JAWDGP010006980">
    <property type="protein sequence ID" value="KAK3732050.1"/>
    <property type="molecule type" value="Genomic_DNA"/>
</dbReference>
<accession>A0AAE0Y3U5</accession>
<gene>
    <name evidence="1" type="ORF">RRG08_026437</name>
</gene>
<protein>
    <submittedName>
        <fullName evidence="1">Uncharacterized protein</fullName>
    </submittedName>
</protein>
<evidence type="ECO:0000313" key="1">
    <source>
        <dbReference type="EMBL" id="KAK3732050.1"/>
    </source>
</evidence>
<evidence type="ECO:0000313" key="2">
    <source>
        <dbReference type="Proteomes" id="UP001283361"/>
    </source>
</evidence>
<dbReference type="AlphaFoldDB" id="A0AAE0Y3U5"/>
<organism evidence="1 2">
    <name type="scientific">Elysia crispata</name>
    <name type="common">lettuce slug</name>
    <dbReference type="NCBI Taxonomy" id="231223"/>
    <lineage>
        <taxon>Eukaryota</taxon>
        <taxon>Metazoa</taxon>
        <taxon>Spiralia</taxon>
        <taxon>Lophotrochozoa</taxon>
        <taxon>Mollusca</taxon>
        <taxon>Gastropoda</taxon>
        <taxon>Heterobranchia</taxon>
        <taxon>Euthyneura</taxon>
        <taxon>Panpulmonata</taxon>
        <taxon>Sacoglossa</taxon>
        <taxon>Placobranchoidea</taxon>
        <taxon>Plakobranchidae</taxon>
        <taxon>Elysia</taxon>
    </lineage>
</organism>
<reference evidence="1" key="1">
    <citation type="journal article" date="2023" name="G3 (Bethesda)">
        <title>A reference genome for the long-term kleptoplast-retaining sea slug Elysia crispata morphotype clarki.</title>
        <authorList>
            <person name="Eastman K.E."/>
            <person name="Pendleton A.L."/>
            <person name="Shaikh M.A."/>
            <person name="Suttiyut T."/>
            <person name="Ogas R."/>
            <person name="Tomko P."/>
            <person name="Gavelis G."/>
            <person name="Widhalm J.R."/>
            <person name="Wisecaver J.H."/>
        </authorList>
    </citation>
    <scope>NUCLEOTIDE SEQUENCE</scope>
    <source>
        <strain evidence="1">ECLA1</strain>
    </source>
</reference>
<comment type="caution">
    <text evidence="1">The sequence shown here is derived from an EMBL/GenBank/DDBJ whole genome shotgun (WGS) entry which is preliminary data.</text>
</comment>
<dbReference type="Proteomes" id="UP001283361">
    <property type="component" value="Unassembled WGS sequence"/>
</dbReference>
<keyword evidence="2" id="KW-1185">Reference proteome</keyword>